<protein>
    <submittedName>
        <fullName evidence="2">Uncharacterized protein</fullName>
    </submittedName>
</protein>
<feature type="region of interest" description="Disordered" evidence="1">
    <location>
        <begin position="1"/>
        <end position="30"/>
    </location>
</feature>
<gene>
    <name evidence="2" type="ORF">Naga_100634g1</name>
</gene>
<sequence length="85" mass="9017">MEDAPATRRHLPHCHSSGLGRARADEKHRRPACPTFQTCPAGVRDGGRVVARATVVIEGPRGGGIKCHAVERAEQGKGRGRADAV</sequence>
<accession>W7UCV6</accession>
<evidence type="ECO:0000313" key="2">
    <source>
        <dbReference type="EMBL" id="EWM30621.1"/>
    </source>
</evidence>
<keyword evidence="3" id="KW-1185">Reference proteome</keyword>
<reference evidence="2 3" key="1">
    <citation type="journal article" date="2014" name="Mol. Plant">
        <title>Chromosome Scale Genome Assembly and Transcriptome Profiling of Nannochloropsis gaditana in Nitrogen Depletion.</title>
        <authorList>
            <person name="Corteggiani Carpinelli E."/>
            <person name="Telatin A."/>
            <person name="Vitulo N."/>
            <person name="Forcato C."/>
            <person name="D'Angelo M."/>
            <person name="Schiavon R."/>
            <person name="Vezzi A."/>
            <person name="Giacometti G.M."/>
            <person name="Morosinotto T."/>
            <person name="Valle G."/>
        </authorList>
    </citation>
    <scope>NUCLEOTIDE SEQUENCE [LARGE SCALE GENOMIC DNA]</scope>
    <source>
        <strain evidence="2 3">B-31</strain>
    </source>
</reference>
<evidence type="ECO:0000313" key="3">
    <source>
        <dbReference type="Proteomes" id="UP000019335"/>
    </source>
</evidence>
<dbReference type="EMBL" id="AZIL01000021">
    <property type="protein sequence ID" value="EWM30621.1"/>
    <property type="molecule type" value="Genomic_DNA"/>
</dbReference>
<evidence type="ECO:0000256" key="1">
    <source>
        <dbReference type="SAM" id="MobiDB-lite"/>
    </source>
</evidence>
<dbReference type="Proteomes" id="UP000019335">
    <property type="component" value="Chromosome 1"/>
</dbReference>
<proteinExistence type="predicted"/>
<organism evidence="2 3">
    <name type="scientific">Nannochloropsis gaditana</name>
    <dbReference type="NCBI Taxonomy" id="72520"/>
    <lineage>
        <taxon>Eukaryota</taxon>
        <taxon>Sar</taxon>
        <taxon>Stramenopiles</taxon>
        <taxon>Ochrophyta</taxon>
        <taxon>Eustigmatophyceae</taxon>
        <taxon>Eustigmatales</taxon>
        <taxon>Monodopsidaceae</taxon>
        <taxon>Nannochloropsis</taxon>
    </lineage>
</organism>
<name>W7UCV6_9STRA</name>
<comment type="caution">
    <text evidence="2">The sequence shown here is derived from an EMBL/GenBank/DDBJ whole genome shotgun (WGS) entry which is preliminary data.</text>
</comment>
<dbReference type="AlphaFoldDB" id="W7UCV6"/>